<accession>A0A346NNL7</accession>
<dbReference type="RefSeq" id="WP_117317265.1">
    <property type="nucleotide sequence ID" value="NZ_CP031769.1"/>
</dbReference>
<dbReference type="Gene3D" id="2.40.37.20">
    <property type="entry name" value="D-serine dehydratase-like domain"/>
    <property type="match status" value="1"/>
</dbReference>
<dbReference type="SUPFAM" id="SSF51419">
    <property type="entry name" value="PLP-binding barrel"/>
    <property type="match status" value="1"/>
</dbReference>
<dbReference type="EMBL" id="CP031769">
    <property type="protein sequence ID" value="AXR07124.1"/>
    <property type="molecule type" value="Genomic_DNA"/>
</dbReference>
<dbReference type="Gene3D" id="3.20.20.10">
    <property type="entry name" value="Alanine racemase"/>
    <property type="match status" value="1"/>
</dbReference>
<evidence type="ECO:0000256" key="2">
    <source>
        <dbReference type="ARBA" id="ARBA00023239"/>
    </source>
</evidence>
<dbReference type="Pfam" id="PF14031">
    <property type="entry name" value="D-ser_dehydrat"/>
    <property type="match status" value="1"/>
</dbReference>
<dbReference type="PANTHER" id="PTHR28004:SF2">
    <property type="entry name" value="D-SERINE DEHYDRATASE"/>
    <property type="match status" value="1"/>
</dbReference>
<feature type="domain" description="D-serine dehydratase-like" evidence="3">
    <location>
        <begin position="255"/>
        <end position="362"/>
    </location>
</feature>
<evidence type="ECO:0000256" key="1">
    <source>
        <dbReference type="ARBA" id="ARBA00005323"/>
    </source>
</evidence>
<dbReference type="InterPro" id="IPR051466">
    <property type="entry name" value="D-amino_acid_metab_enzyme"/>
</dbReference>
<dbReference type="InterPro" id="IPR029066">
    <property type="entry name" value="PLP-binding_barrel"/>
</dbReference>
<keyword evidence="5" id="KW-1185">Reference proteome</keyword>
<dbReference type="KEGG" id="salm:D0Y50_12640"/>
<dbReference type="GO" id="GO:0008721">
    <property type="term" value="F:D-serine ammonia-lyase activity"/>
    <property type="evidence" value="ECO:0007669"/>
    <property type="project" value="TreeGrafter"/>
</dbReference>
<dbReference type="Proteomes" id="UP000262073">
    <property type="component" value="Chromosome"/>
</dbReference>
<organism evidence="4 5">
    <name type="scientific">Salinimonas sediminis</name>
    <dbReference type="NCBI Taxonomy" id="2303538"/>
    <lineage>
        <taxon>Bacteria</taxon>
        <taxon>Pseudomonadati</taxon>
        <taxon>Pseudomonadota</taxon>
        <taxon>Gammaproteobacteria</taxon>
        <taxon>Alteromonadales</taxon>
        <taxon>Alteromonadaceae</taxon>
        <taxon>Alteromonas/Salinimonas group</taxon>
        <taxon>Salinimonas</taxon>
    </lineage>
</organism>
<evidence type="ECO:0000313" key="5">
    <source>
        <dbReference type="Proteomes" id="UP000262073"/>
    </source>
</evidence>
<dbReference type="AlphaFoldDB" id="A0A346NNL7"/>
<evidence type="ECO:0000259" key="3">
    <source>
        <dbReference type="SMART" id="SM01119"/>
    </source>
</evidence>
<sequence length="377" mass="40391">MKRLNELMTPACLIDEVKLKANAARVAEVCEAAGVALRPHVKTLKSIEAAAIYAPALMPITVSTLAEANIFAEAGYQDILYAVGLSPNKLPQVNALLQKAITFTVVIDSMAAANQLSQNAAQLSNVLQVAIEIDVDDHRAGVKASDPQLLDIAQRIEQTDNLRFAGVMAHAGASYQCFDAQSRNQMAQQESQQVLLAAKTLADHGLPCTMISAGSTPTVLAAASHEGLTELRAGVYATFDLVMAGLGVCAYTDIALSVLTSIIGHQQEKGWVMIDAGWMALSRDKGTSGQPLDCGYGLVCDAHGNVLDGWYVSQTNQEHGIIEHRDGLPADPTVFAYGNMLRILPVHACATAAQFNHYMVTNDNQTCSDSWQRINGW</sequence>
<proteinExistence type="inferred from homology"/>
<reference evidence="4 5" key="1">
    <citation type="submission" date="2018-08" db="EMBL/GenBank/DDBJ databases">
        <title>Salinimonas sediminis sp. nov., a piezophilic bacterium isolated from a deep-sea sediment sample from the New Britain Trench.</title>
        <authorList>
            <person name="Cao J."/>
        </authorList>
    </citation>
    <scope>NUCLEOTIDE SEQUENCE [LARGE SCALE GENOMIC DNA]</scope>
    <source>
        <strain evidence="4 5">N102</strain>
    </source>
</reference>
<protein>
    <submittedName>
        <fullName evidence="4">DSD1 family PLP-dependent enzyme</fullName>
    </submittedName>
</protein>
<dbReference type="GO" id="GO:0036088">
    <property type="term" value="P:D-serine catabolic process"/>
    <property type="evidence" value="ECO:0007669"/>
    <property type="project" value="TreeGrafter"/>
</dbReference>
<dbReference type="InterPro" id="IPR001608">
    <property type="entry name" value="Ala_racemase_N"/>
</dbReference>
<dbReference type="SMART" id="SM01119">
    <property type="entry name" value="D-ser_dehydrat"/>
    <property type="match status" value="1"/>
</dbReference>
<dbReference type="InterPro" id="IPR026956">
    <property type="entry name" value="D-ser_dehydrat-like_dom"/>
</dbReference>
<name>A0A346NNL7_9ALTE</name>
<dbReference type="OrthoDB" id="9772497at2"/>
<gene>
    <name evidence="4" type="ORF">D0Y50_12640</name>
</gene>
<dbReference type="PANTHER" id="PTHR28004">
    <property type="entry name" value="ZGC:162816-RELATED"/>
    <property type="match status" value="1"/>
</dbReference>
<dbReference type="InterPro" id="IPR042208">
    <property type="entry name" value="D-ser_dehydrat-like_sf"/>
</dbReference>
<keyword evidence="2" id="KW-0456">Lyase</keyword>
<evidence type="ECO:0000313" key="4">
    <source>
        <dbReference type="EMBL" id="AXR07124.1"/>
    </source>
</evidence>
<dbReference type="Pfam" id="PF01168">
    <property type="entry name" value="Ala_racemase_N"/>
    <property type="match status" value="1"/>
</dbReference>
<comment type="similarity">
    <text evidence="1">Belongs to the DSD1 family.</text>
</comment>